<reference evidence="1" key="1">
    <citation type="journal article" date="2021" name="PeerJ">
        <title>Extensive microbial diversity within the chicken gut microbiome revealed by metagenomics and culture.</title>
        <authorList>
            <person name="Gilroy R."/>
            <person name="Ravi A."/>
            <person name="Getino M."/>
            <person name="Pursley I."/>
            <person name="Horton D.L."/>
            <person name="Alikhan N.F."/>
            <person name="Baker D."/>
            <person name="Gharbi K."/>
            <person name="Hall N."/>
            <person name="Watson M."/>
            <person name="Adriaenssens E.M."/>
            <person name="Foster-Nyarko E."/>
            <person name="Jarju S."/>
            <person name="Secka A."/>
            <person name="Antonio M."/>
            <person name="Oren A."/>
            <person name="Chaudhuri R.R."/>
            <person name="La Ragione R."/>
            <person name="Hildebrand F."/>
            <person name="Pallen M.J."/>
        </authorList>
    </citation>
    <scope>NUCLEOTIDE SEQUENCE</scope>
    <source>
        <strain evidence="1">ChiSjej1B19-5720</strain>
    </source>
</reference>
<comment type="caution">
    <text evidence="1">The sequence shown here is derived from an EMBL/GenBank/DDBJ whole genome shotgun (WGS) entry which is preliminary data.</text>
</comment>
<proteinExistence type="predicted"/>
<name>A0A9D2LUP8_9FIRM</name>
<dbReference type="EMBL" id="DWYZ01000246">
    <property type="protein sequence ID" value="HJB29707.1"/>
    <property type="molecule type" value="Genomic_DNA"/>
</dbReference>
<accession>A0A9D2LUP8</accession>
<evidence type="ECO:0000313" key="2">
    <source>
        <dbReference type="Proteomes" id="UP000823842"/>
    </source>
</evidence>
<dbReference type="Proteomes" id="UP000823842">
    <property type="component" value="Unassembled WGS sequence"/>
</dbReference>
<organism evidence="1 2">
    <name type="scientific">Candidatus Blautia faecavium</name>
    <dbReference type="NCBI Taxonomy" id="2838487"/>
    <lineage>
        <taxon>Bacteria</taxon>
        <taxon>Bacillati</taxon>
        <taxon>Bacillota</taxon>
        <taxon>Clostridia</taxon>
        <taxon>Lachnospirales</taxon>
        <taxon>Lachnospiraceae</taxon>
        <taxon>Blautia</taxon>
    </lineage>
</organism>
<reference evidence="1" key="2">
    <citation type="submission" date="2021-04" db="EMBL/GenBank/DDBJ databases">
        <authorList>
            <person name="Gilroy R."/>
        </authorList>
    </citation>
    <scope>NUCLEOTIDE SEQUENCE</scope>
    <source>
        <strain evidence="1">ChiSjej1B19-5720</strain>
    </source>
</reference>
<gene>
    <name evidence="1" type="ORF">IAA06_13085</name>
</gene>
<protein>
    <submittedName>
        <fullName evidence="1">Uncharacterized protein</fullName>
    </submittedName>
</protein>
<sequence>MKKELITVIYDAWADNVFPHRKTPCNDINDAALERLQQIDMPTPDGRLEAESILADALCQKEKIVFQDAFSLAMEILSGKIGYEEE</sequence>
<dbReference type="AlphaFoldDB" id="A0A9D2LUP8"/>
<evidence type="ECO:0000313" key="1">
    <source>
        <dbReference type="EMBL" id="HJB29707.1"/>
    </source>
</evidence>